<dbReference type="Gene3D" id="3.90.1150.10">
    <property type="entry name" value="Aspartate Aminotransferase, domain 1"/>
    <property type="match status" value="1"/>
</dbReference>
<dbReference type="EC" id="2.6.1.9" evidence="2"/>
<keyword evidence="2" id="KW-0032">Aminotransferase</keyword>
<dbReference type="CDD" id="cd00609">
    <property type="entry name" value="AAT_like"/>
    <property type="match status" value="1"/>
</dbReference>
<keyword evidence="3" id="KW-1185">Reference proteome</keyword>
<protein>
    <submittedName>
        <fullName evidence="2">Histidinol-phosphate transaminase</fullName>
        <ecNumber evidence="2">2.6.1.9</ecNumber>
    </submittedName>
</protein>
<proteinExistence type="predicted"/>
<gene>
    <name evidence="2" type="ORF">P4826_01055</name>
</gene>
<evidence type="ECO:0000313" key="3">
    <source>
        <dbReference type="Proteomes" id="UP001303211"/>
    </source>
</evidence>
<evidence type="ECO:0000259" key="1">
    <source>
        <dbReference type="Pfam" id="PF00155"/>
    </source>
</evidence>
<dbReference type="Pfam" id="PF00155">
    <property type="entry name" value="Aminotran_1_2"/>
    <property type="match status" value="1"/>
</dbReference>
<dbReference type="Gene3D" id="3.40.640.10">
    <property type="entry name" value="Type I PLP-dependent aspartate aminotransferase-like (Major domain)"/>
    <property type="match status" value="1"/>
</dbReference>
<keyword evidence="2" id="KW-0808">Transferase</keyword>
<dbReference type="InterPro" id="IPR015421">
    <property type="entry name" value="PyrdxlP-dep_Trfase_major"/>
</dbReference>
<dbReference type="InterPro" id="IPR015422">
    <property type="entry name" value="PyrdxlP-dep_Trfase_small"/>
</dbReference>
<dbReference type="EMBL" id="CP136921">
    <property type="protein sequence ID" value="WOO32750.1"/>
    <property type="molecule type" value="Genomic_DNA"/>
</dbReference>
<dbReference type="GO" id="GO:0004400">
    <property type="term" value="F:histidinol-phosphate transaminase activity"/>
    <property type="evidence" value="ECO:0007669"/>
    <property type="project" value="UniProtKB-EC"/>
</dbReference>
<dbReference type="Proteomes" id="UP001303211">
    <property type="component" value="Chromosome"/>
</dbReference>
<dbReference type="SUPFAM" id="SSF53383">
    <property type="entry name" value="PLP-dependent transferases"/>
    <property type="match status" value="1"/>
</dbReference>
<accession>A0ABZ0J5G8</accession>
<organism evidence="2 3">
    <name type="scientific">Diaphorobacter limosus</name>
    <dbReference type="NCBI Taxonomy" id="3036128"/>
    <lineage>
        <taxon>Bacteria</taxon>
        <taxon>Pseudomonadati</taxon>
        <taxon>Pseudomonadota</taxon>
        <taxon>Betaproteobacteria</taxon>
        <taxon>Burkholderiales</taxon>
        <taxon>Comamonadaceae</taxon>
        <taxon>Diaphorobacter</taxon>
    </lineage>
</organism>
<evidence type="ECO:0000313" key="2">
    <source>
        <dbReference type="EMBL" id="WOO32750.1"/>
    </source>
</evidence>
<feature type="domain" description="Aminotransferase class I/classII large" evidence="1">
    <location>
        <begin position="35"/>
        <end position="361"/>
    </location>
</feature>
<dbReference type="InterPro" id="IPR004839">
    <property type="entry name" value="Aminotransferase_I/II_large"/>
</dbReference>
<name>A0ABZ0J5G8_9BURK</name>
<sequence>MSINKYSQSLASTRLYEQETSLEFLAERHGLEQSNMIDFSLNVNPFGCSAGAIDAISLSLGQVQLYPDVNLSELRLALSSKHCQSPDRFFFGGGLDDVIKLLLQAWASEGDKVLIHLPTFPRYALEARLRGCQVISVQGEVATQFDAERYERALQKDDISVAFICTPNNPTGEIIPVEVIEHLAGAYPDTIFVVDEALINPIKEGAVGLVDRFDNVAILRTFSKFFGLAGMRVGYAIANQKLIDIANIGPPPFNVSLPAAVAAIAALQDENFLRQCSEKFLEESTYFRAQLSSHPSVRVVGCHGNMMLLELASCSSAEVASMLASQGIVVADATSFDGLQNTATLRVSLKGREQNERLIASLRNIDCETATVR</sequence>
<dbReference type="PANTHER" id="PTHR42885">
    <property type="entry name" value="HISTIDINOL-PHOSPHATE AMINOTRANSFERASE-RELATED"/>
    <property type="match status" value="1"/>
</dbReference>
<dbReference type="RefSeq" id="WP_317702170.1">
    <property type="nucleotide sequence ID" value="NZ_CP136921.1"/>
</dbReference>
<dbReference type="InterPro" id="IPR015424">
    <property type="entry name" value="PyrdxlP-dep_Trfase"/>
</dbReference>
<reference evidence="2 3" key="1">
    <citation type="submission" date="2023-03" db="EMBL/GenBank/DDBJ databases">
        <title>Diaphorobacter basophil sp. nov., isolated from a sewage-treatment plant.</title>
        <authorList>
            <person name="Yang K."/>
        </authorList>
    </citation>
    <scope>NUCLEOTIDE SEQUENCE [LARGE SCALE GENOMIC DNA]</scope>
    <source>
        <strain evidence="2 3">Y-1</strain>
    </source>
</reference>